<dbReference type="RefSeq" id="WP_078711978.1">
    <property type="nucleotide sequence ID" value="NZ_FUWY01000004.1"/>
</dbReference>
<accession>A0A1T4NDW0</accession>
<dbReference type="GO" id="GO:0016757">
    <property type="term" value="F:glycosyltransferase activity"/>
    <property type="evidence" value="ECO:0007669"/>
    <property type="project" value="UniProtKB-KW"/>
</dbReference>
<name>A0A1T4NDW0_9FIRM</name>
<evidence type="ECO:0000256" key="2">
    <source>
        <dbReference type="ARBA" id="ARBA00006739"/>
    </source>
</evidence>
<dbReference type="Proteomes" id="UP000243297">
    <property type="component" value="Unassembled WGS sequence"/>
</dbReference>
<dbReference type="PANTHER" id="PTHR43179">
    <property type="entry name" value="RHAMNOSYLTRANSFERASE WBBL"/>
    <property type="match status" value="1"/>
</dbReference>
<evidence type="ECO:0000256" key="4">
    <source>
        <dbReference type="ARBA" id="ARBA00022679"/>
    </source>
</evidence>
<gene>
    <name evidence="6" type="ORF">SAMN02745191_1581</name>
</gene>
<dbReference type="InterPro" id="IPR029044">
    <property type="entry name" value="Nucleotide-diphossugar_trans"/>
</dbReference>
<dbReference type="SUPFAM" id="SSF53448">
    <property type="entry name" value="Nucleotide-diphospho-sugar transferases"/>
    <property type="match status" value="1"/>
</dbReference>
<dbReference type="AlphaFoldDB" id="A0A1T4NDW0"/>
<dbReference type="CDD" id="cd04186">
    <property type="entry name" value="GT_2_like_c"/>
    <property type="match status" value="1"/>
</dbReference>
<dbReference type="Pfam" id="PF00535">
    <property type="entry name" value="Glycos_transf_2"/>
    <property type="match status" value="1"/>
</dbReference>
<dbReference type="Gene3D" id="3.90.550.10">
    <property type="entry name" value="Spore Coat Polysaccharide Biosynthesis Protein SpsA, Chain A"/>
    <property type="match status" value="1"/>
</dbReference>
<organism evidence="6 7">
    <name type="scientific">Anaerorhabdus furcosa</name>
    <dbReference type="NCBI Taxonomy" id="118967"/>
    <lineage>
        <taxon>Bacteria</taxon>
        <taxon>Bacillati</taxon>
        <taxon>Bacillota</taxon>
        <taxon>Erysipelotrichia</taxon>
        <taxon>Erysipelotrichales</taxon>
        <taxon>Erysipelotrichaceae</taxon>
        <taxon>Anaerorhabdus</taxon>
    </lineage>
</organism>
<evidence type="ECO:0000259" key="5">
    <source>
        <dbReference type="Pfam" id="PF00535"/>
    </source>
</evidence>
<evidence type="ECO:0000313" key="6">
    <source>
        <dbReference type="EMBL" id="SJZ77246.1"/>
    </source>
</evidence>
<keyword evidence="7" id="KW-1185">Reference proteome</keyword>
<evidence type="ECO:0000256" key="1">
    <source>
        <dbReference type="ARBA" id="ARBA00004776"/>
    </source>
</evidence>
<sequence length="309" mass="35954">MIKVSIIILNYNGWKDTIECLNSLRNTLQNDDIHLILIDNGSTNDSVKILRKWILESDYEECICTESLNDLESKKVIFCQSSQNFGFSGGNNLGIDIAEKLGTLYILMINNDTVLESNFLEPMIDLIEDDRSVGMVGSKIVEYYNREKYTLGGYIDTSKCSGYHFYDTEKANKQSVSFLSGCIWLIRLEAIKKIGKLDERFFLYVEDVDYCYRMKNEGYKLTCTKESVIYHKESRSSEFKPVIAYYNTRNRMLFASKLTEPTGKKLLFYMYFFASRLINMLLKPKNIKYYLAGFRDYFGGCYGMYTEKK</sequence>
<reference evidence="7" key="1">
    <citation type="submission" date="2017-02" db="EMBL/GenBank/DDBJ databases">
        <authorList>
            <person name="Varghese N."/>
            <person name="Submissions S."/>
        </authorList>
    </citation>
    <scope>NUCLEOTIDE SEQUENCE [LARGE SCALE GENOMIC DNA]</scope>
    <source>
        <strain evidence="7">ATCC 25662</strain>
    </source>
</reference>
<evidence type="ECO:0000313" key="7">
    <source>
        <dbReference type="Proteomes" id="UP000243297"/>
    </source>
</evidence>
<keyword evidence="3" id="KW-0328">Glycosyltransferase</keyword>
<dbReference type="PANTHER" id="PTHR43179:SF12">
    <property type="entry name" value="GALACTOFURANOSYLTRANSFERASE GLFT2"/>
    <property type="match status" value="1"/>
</dbReference>
<comment type="similarity">
    <text evidence="2">Belongs to the glycosyltransferase 2 family.</text>
</comment>
<proteinExistence type="inferred from homology"/>
<protein>
    <recommendedName>
        <fullName evidence="5">Glycosyltransferase 2-like domain-containing protein</fullName>
    </recommendedName>
</protein>
<dbReference type="STRING" id="118967.SAMN02745191_1581"/>
<keyword evidence="4" id="KW-0808">Transferase</keyword>
<dbReference type="EMBL" id="FUWY01000004">
    <property type="protein sequence ID" value="SJZ77246.1"/>
    <property type="molecule type" value="Genomic_DNA"/>
</dbReference>
<comment type="pathway">
    <text evidence="1">Cell wall biogenesis; cell wall polysaccharide biosynthesis.</text>
</comment>
<dbReference type="InterPro" id="IPR001173">
    <property type="entry name" value="Glyco_trans_2-like"/>
</dbReference>
<dbReference type="OrthoDB" id="9771846at2"/>
<feature type="domain" description="Glycosyltransferase 2-like" evidence="5">
    <location>
        <begin position="5"/>
        <end position="195"/>
    </location>
</feature>
<evidence type="ECO:0000256" key="3">
    <source>
        <dbReference type="ARBA" id="ARBA00022676"/>
    </source>
</evidence>